<dbReference type="FunFam" id="3.20.20.60:FF:000009">
    <property type="entry name" value="2-methylisocitrate lyase"/>
    <property type="match status" value="1"/>
</dbReference>
<dbReference type="InterPro" id="IPR040442">
    <property type="entry name" value="Pyrv_kinase-like_dom_sf"/>
</dbReference>
<organism evidence="7 8">
    <name type="scientific">Microvirga subterranea</name>
    <dbReference type="NCBI Taxonomy" id="186651"/>
    <lineage>
        <taxon>Bacteria</taxon>
        <taxon>Pseudomonadati</taxon>
        <taxon>Pseudomonadota</taxon>
        <taxon>Alphaproteobacteria</taxon>
        <taxon>Hyphomicrobiales</taxon>
        <taxon>Methylobacteriaceae</taxon>
        <taxon>Microvirga</taxon>
    </lineage>
</organism>
<dbReference type="GO" id="GO:0046421">
    <property type="term" value="F:methylisocitrate lyase activity"/>
    <property type="evidence" value="ECO:0007669"/>
    <property type="project" value="UniProtKB-EC"/>
</dbReference>
<dbReference type="InterPro" id="IPR015813">
    <property type="entry name" value="Pyrv/PenolPyrv_kinase-like_dom"/>
</dbReference>
<dbReference type="SUPFAM" id="SSF51621">
    <property type="entry name" value="Phosphoenolpyruvate/pyruvate domain"/>
    <property type="match status" value="1"/>
</dbReference>
<name>A0A370HHT4_9HYPH</name>
<accession>A0A370HHT4</accession>
<dbReference type="EC" id="4.1.3.30" evidence="3"/>
<dbReference type="CDD" id="cd00377">
    <property type="entry name" value="ICL_PEPM"/>
    <property type="match status" value="1"/>
</dbReference>
<comment type="caution">
    <text evidence="7">The sequence shown here is derived from an EMBL/GenBank/DDBJ whole genome shotgun (WGS) entry which is preliminary data.</text>
</comment>
<evidence type="ECO:0000256" key="2">
    <source>
        <dbReference type="ARBA" id="ARBA00009282"/>
    </source>
</evidence>
<evidence type="ECO:0000256" key="1">
    <source>
        <dbReference type="ARBA" id="ARBA00001050"/>
    </source>
</evidence>
<dbReference type="InterPro" id="IPR039556">
    <property type="entry name" value="ICL/PEPM"/>
</dbReference>
<comment type="function">
    <text evidence="5">Involved in the catabolism of short chain fatty acids (SCFA) via the 2-methylcitrate cycle I (propionate degradation route). Catalyzes the thermodynamically favored C-C bond cleavage of (2R,3S)-2-methylisocitrate to yield pyruvate and succinate via an alpha-carboxy-carbanion intermediate.</text>
</comment>
<sequence length="292" mass="31551">MNFRKRLLQNQVVVAPGVYDPLTASLATEAGFEALYLSGAAIAYTRLGRPDIGLVSMSEVADTIALVRDRVPTPLVVDADNGYGNALNVQRTVRIFERAGATAIQLEDQSFPKRCGHLQDKSIIPAVEMAGKIKAAVDARASEETIIIARTDAVAVEGFEPAIERARLYAEAGADVLFVEAPKTREQLAAVTSALGSLRPLLANMVEGGETPLSSAQDLGSLGFRLVIFPGGIVRALARTAQDYYRSLHAHGTNEPFRDRMFDFTALNRLIGTPEMLALGERYESFDNEAAQ</sequence>
<dbReference type="OrthoDB" id="9771433at2"/>
<dbReference type="PANTHER" id="PTHR42905">
    <property type="entry name" value="PHOSPHOENOLPYRUVATE CARBOXYLASE"/>
    <property type="match status" value="1"/>
</dbReference>
<comment type="subunit">
    <text evidence="4">Homotetramer; dimer of dimers.</text>
</comment>
<dbReference type="Proteomes" id="UP000254925">
    <property type="component" value="Unassembled WGS sequence"/>
</dbReference>
<comment type="similarity">
    <text evidence="2">Belongs to the isocitrate lyase/PEP mutase superfamily. Methylisocitrate lyase family.</text>
</comment>
<evidence type="ECO:0000256" key="4">
    <source>
        <dbReference type="ARBA" id="ARBA00044762"/>
    </source>
</evidence>
<dbReference type="EMBL" id="QQBB01000011">
    <property type="protein sequence ID" value="RDI54880.1"/>
    <property type="molecule type" value="Genomic_DNA"/>
</dbReference>
<evidence type="ECO:0000313" key="8">
    <source>
        <dbReference type="Proteomes" id="UP000254925"/>
    </source>
</evidence>
<evidence type="ECO:0000256" key="6">
    <source>
        <dbReference type="ARBA" id="ARBA00073849"/>
    </source>
</evidence>
<dbReference type="PROSITE" id="PS00161">
    <property type="entry name" value="ISOCITRATE_LYASE"/>
    <property type="match status" value="1"/>
</dbReference>
<dbReference type="PANTHER" id="PTHR42905:SF5">
    <property type="entry name" value="CARBOXYVINYL-CARBOXYPHOSPHONATE PHOSPHORYLMUTASE, CHLOROPLASTIC"/>
    <property type="match status" value="1"/>
</dbReference>
<proteinExistence type="inferred from homology"/>
<dbReference type="Gene3D" id="3.20.20.60">
    <property type="entry name" value="Phosphoenolpyruvate-binding domains"/>
    <property type="match status" value="1"/>
</dbReference>
<evidence type="ECO:0000313" key="7">
    <source>
        <dbReference type="EMBL" id="RDI54880.1"/>
    </source>
</evidence>
<dbReference type="Pfam" id="PF13714">
    <property type="entry name" value="PEP_mutase"/>
    <property type="match status" value="1"/>
</dbReference>
<keyword evidence="7" id="KW-0456">Lyase</keyword>
<evidence type="ECO:0000256" key="3">
    <source>
        <dbReference type="ARBA" id="ARBA00012260"/>
    </source>
</evidence>
<gene>
    <name evidence="7" type="ORF">DES45_11157</name>
</gene>
<reference evidence="7 8" key="1">
    <citation type="submission" date="2018-07" db="EMBL/GenBank/DDBJ databases">
        <title>Genomic Encyclopedia of Type Strains, Phase IV (KMG-IV): sequencing the most valuable type-strain genomes for metagenomic binning, comparative biology and taxonomic classification.</title>
        <authorList>
            <person name="Goeker M."/>
        </authorList>
    </citation>
    <scope>NUCLEOTIDE SEQUENCE [LARGE SCALE GENOMIC DNA]</scope>
    <source>
        <strain evidence="7 8">DSM 14364</strain>
    </source>
</reference>
<evidence type="ECO:0000256" key="5">
    <source>
        <dbReference type="ARBA" id="ARBA00057039"/>
    </source>
</evidence>
<dbReference type="InterPro" id="IPR018523">
    <property type="entry name" value="Isocitrate_lyase_ph_CS"/>
</dbReference>
<dbReference type="AlphaFoldDB" id="A0A370HHT4"/>
<dbReference type="RefSeq" id="WP_114772377.1">
    <property type="nucleotide sequence ID" value="NZ_QQBB01000011.1"/>
</dbReference>
<protein>
    <recommendedName>
        <fullName evidence="6">2-methylisocitrate lyase</fullName>
        <ecNumber evidence="3">4.1.3.30</ecNumber>
    </recommendedName>
</protein>
<keyword evidence="8" id="KW-1185">Reference proteome</keyword>
<comment type="catalytic activity">
    <reaction evidence="1">
        <text>(2S,3R)-3-hydroxybutane-1,2,3-tricarboxylate = pyruvate + succinate</text>
        <dbReference type="Rhea" id="RHEA:16809"/>
        <dbReference type="ChEBI" id="CHEBI:15361"/>
        <dbReference type="ChEBI" id="CHEBI:30031"/>
        <dbReference type="ChEBI" id="CHEBI:57429"/>
        <dbReference type="EC" id="4.1.3.30"/>
    </reaction>
</comment>